<dbReference type="Gene3D" id="1.20.190.20">
    <property type="entry name" value="14-3-3 domain"/>
    <property type="match status" value="1"/>
</dbReference>
<evidence type="ECO:0000256" key="1">
    <source>
        <dbReference type="ARBA" id="ARBA00006141"/>
    </source>
</evidence>
<evidence type="ECO:0000313" key="4">
    <source>
        <dbReference type="Proteomes" id="UP000289340"/>
    </source>
</evidence>
<accession>A0A445J0F5</accession>
<comment type="similarity">
    <text evidence="1">Belongs to the 14-3-3 family.</text>
</comment>
<organism evidence="3 4">
    <name type="scientific">Glycine soja</name>
    <name type="common">Wild soybean</name>
    <dbReference type="NCBI Taxonomy" id="3848"/>
    <lineage>
        <taxon>Eukaryota</taxon>
        <taxon>Viridiplantae</taxon>
        <taxon>Streptophyta</taxon>
        <taxon>Embryophyta</taxon>
        <taxon>Tracheophyta</taxon>
        <taxon>Spermatophyta</taxon>
        <taxon>Magnoliopsida</taxon>
        <taxon>eudicotyledons</taxon>
        <taxon>Gunneridae</taxon>
        <taxon>Pentapetalae</taxon>
        <taxon>rosids</taxon>
        <taxon>fabids</taxon>
        <taxon>Fabales</taxon>
        <taxon>Fabaceae</taxon>
        <taxon>Papilionoideae</taxon>
        <taxon>50 kb inversion clade</taxon>
        <taxon>NPAAA clade</taxon>
        <taxon>indigoferoid/millettioid clade</taxon>
        <taxon>Phaseoleae</taxon>
        <taxon>Glycine</taxon>
        <taxon>Glycine subgen. Soja</taxon>
    </lineage>
</organism>
<sequence length="408" mass="46711">MLKCSTCRKGDYYCYLVEYKSGNEKKEAVDQSMKAYESATTAAEADLPPTHPIRLGLALNSSVFYYEILNSPESHLWQTTTVSPSISIRAQLHSTLKNRLAKAQVGMKKVVGAYCCDVSLSLPDSSKINLVFHVSMLKLHQGPPPSTSEDKYLCFNGTPLHQGPPLHRAPYNSGLAMGHLILTPVQEDQIHEFENIVYDMKLKGIVLLDIMLVAFMISKLPPSWIDFARSLKHKHESFTFDDLIVCLHIEDKHHSSQKHLQKFDSHSKAYLVESSSKPFSKSFKRHGFNKNKFGRKPSFCKNKNNAFNNNNKPKDKNSGNEIFPLFVGELIIWLRIVFNVIVNPRLSLNLRLMLLPTVLPLIPHLTGIKHTYYEHGEWEYGTCVRRRSSEARAIFRKLYCFRWCLSYF</sequence>
<proteinExistence type="inferred from homology"/>
<reference evidence="3 4" key="1">
    <citation type="submission" date="2018-09" db="EMBL/GenBank/DDBJ databases">
        <title>A high-quality reference genome of wild soybean provides a powerful tool to mine soybean genomes.</title>
        <authorList>
            <person name="Xie M."/>
            <person name="Chung C.Y.L."/>
            <person name="Li M.-W."/>
            <person name="Wong F.-L."/>
            <person name="Chan T.-F."/>
            <person name="Lam H.-M."/>
        </authorList>
    </citation>
    <scope>NUCLEOTIDE SEQUENCE [LARGE SCALE GENOMIC DNA]</scope>
    <source>
        <strain evidence="4">cv. W05</strain>
        <tissue evidence="3">Hypocotyl of etiolated seedlings</tissue>
    </source>
</reference>
<protein>
    <submittedName>
        <fullName evidence="3">14-3-3-like protein D</fullName>
    </submittedName>
</protein>
<keyword evidence="4" id="KW-1185">Reference proteome</keyword>
<dbReference type="AlphaFoldDB" id="A0A445J0F5"/>
<dbReference type="Proteomes" id="UP000289340">
    <property type="component" value="Chromosome 9"/>
</dbReference>
<dbReference type="Pfam" id="PF00244">
    <property type="entry name" value="14-3-3"/>
    <property type="match status" value="1"/>
</dbReference>
<dbReference type="PRINTS" id="PR00305">
    <property type="entry name" value="1433ZETA"/>
</dbReference>
<dbReference type="InterPro" id="IPR036815">
    <property type="entry name" value="14-3-3_dom_sf"/>
</dbReference>
<dbReference type="EMBL" id="QZWG01000009">
    <property type="protein sequence ID" value="RZB91862.1"/>
    <property type="molecule type" value="Genomic_DNA"/>
</dbReference>
<dbReference type="Pfam" id="PF14223">
    <property type="entry name" value="Retrotran_gag_2"/>
    <property type="match status" value="1"/>
</dbReference>
<comment type="caution">
    <text evidence="3">The sequence shown here is derived from an EMBL/GenBank/DDBJ whole genome shotgun (WGS) entry which is preliminary data.</text>
</comment>
<dbReference type="SUPFAM" id="SSF48445">
    <property type="entry name" value="14-3-3 protein"/>
    <property type="match status" value="1"/>
</dbReference>
<evidence type="ECO:0000313" key="3">
    <source>
        <dbReference type="EMBL" id="RZB91862.1"/>
    </source>
</evidence>
<dbReference type="PANTHER" id="PTHR18860">
    <property type="entry name" value="14-3-3 PROTEIN"/>
    <property type="match status" value="1"/>
</dbReference>
<dbReference type="InterPro" id="IPR023410">
    <property type="entry name" value="14-3-3_domain"/>
</dbReference>
<gene>
    <name evidence="3" type="ORF">D0Y65_024034</name>
</gene>
<feature type="domain" description="14-3-3" evidence="2">
    <location>
        <begin position="9"/>
        <end position="74"/>
    </location>
</feature>
<name>A0A445J0F5_GLYSO</name>
<evidence type="ECO:0000259" key="2">
    <source>
        <dbReference type="Pfam" id="PF00244"/>
    </source>
</evidence>
<dbReference type="InterPro" id="IPR000308">
    <property type="entry name" value="14-3-3"/>
</dbReference>